<keyword evidence="8 11" id="KW-0012">Acyltransferase</keyword>
<sequence length="295" mass="32336">MFQRLREDINSVFARDPAARNFLEVLTNYPGLHALLLHRLGHWLWQRNLKWLARTLSTLGRWLTGIEIHPGASIGRRFFIDHGMGVVIGETASVGDDVTLYQGVTLGGTSWNHGKRHPTLGDGVIVGAGAKILGPFTVGAGAKIGSNAVITKEVPAGATVVGIPGKVVQRSDPDKEEALQVDPERREAMCRKFGFDAYGVSQDMPDPVARSMQAMLDHMHAVDERIERMCSTLHQIDASFRDGQLPELRDEDFANILEDVDSCCPPPEENTSSGDTEPGKPRREQDAVSDRHGKG</sequence>
<dbReference type="GO" id="GO:0006535">
    <property type="term" value="P:cysteine biosynthetic process from serine"/>
    <property type="evidence" value="ECO:0007669"/>
    <property type="project" value="InterPro"/>
</dbReference>
<dbReference type="InterPro" id="IPR053376">
    <property type="entry name" value="Serine_acetyltransferase"/>
</dbReference>
<dbReference type="EMBL" id="VTPU01000018">
    <property type="protein sequence ID" value="TZG33629.1"/>
    <property type="molecule type" value="Genomic_DNA"/>
</dbReference>
<keyword evidence="6 11" id="KW-0808">Transferase</keyword>
<evidence type="ECO:0000256" key="3">
    <source>
        <dbReference type="ARBA" id="ARBA00013266"/>
    </source>
</evidence>
<dbReference type="NCBIfam" id="TIGR01172">
    <property type="entry name" value="cysE"/>
    <property type="match status" value="1"/>
</dbReference>
<dbReference type="CDD" id="cd03354">
    <property type="entry name" value="LbH_SAT"/>
    <property type="match status" value="1"/>
</dbReference>
<protein>
    <recommendedName>
        <fullName evidence="3">serine O-acetyltransferase</fullName>
        <ecNumber evidence="3">2.3.1.30</ecNumber>
    </recommendedName>
</protein>
<dbReference type="FunFam" id="1.10.3130.10:FF:000002">
    <property type="entry name" value="Serine acetyltransferase"/>
    <property type="match status" value="1"/>
</dbReference>
<dbReference type="InterPro" id="IPR011004">
    <property type="entry name" value="Trimer_LpxA-like_sf"/>
</dbReference>
<dbReference type="RefSeq" id="WP_149323190.1">
    <property type="nucleotide sequence ID" value="NZ_JARWAH010000004.1"/>
</dbReference>
<accession>A0A5D9CQ45</accession>
<dbReference type="Pfam" id="PF00132">
    <property type="entry name" value="Hexapep"/>
    <property type="match status" value="1"/>
</dbReference>
<evidence type="ECO:0000256" key="5">
    <source>
        <dbReference type="ARBA" id="ARBA00022605"/>
    </source>
</evidence>
<dbReference type="GO" id="GO:0005737">
    <property type="term" value="C:cytoplasm"/>
    <property type="evidence" value="ECO:0007669"/>
    <property type="project" value="UniProtKB-SubCell"/>
</dbReference>
<evidence type="ECO:0000313" key="11">
    <source>
        <dbReference type="EMBL" id="TZG33629.1"/>
    </source>
</evidence>
<keyword evidence="12" id="KW-1185">Reference proteome</keyword>
<dbReference type="NCBIfam" id="NF041874">
    <property type="entry name" value="EPS_EpsC"/>
    <property type="match status" value="1"/>
</dbReference>
<evidence type="ECO:0000256" key="1">
    <source>
        <dbReference type="ARBA" id="ARBA00004496"/>
    </source>
</evidence>
<dbReference type="InterPro" id="IPR045304">
    <property type="entry name" value="LbH_SAT"/>
</dbReference>
<evidence type="ECO:0000256" key="8">
    <source>
        <dbReference type="ARBA" id="ARBA00023315"/>
    </source>
</evidence>
<reference evidence="11 12" key="1">
    <citation type="submission" date="2019-08" db="EMBL/GenBank/DDBJ databases">
        <title>Draft Genome Sequence of Halomonas eurihalina Isolated from Preserved Hide-surface.</title>
        <authorList>
            <person name="Hussain S.A."/>
            <person name="Xu A."/>
            <person name="Sarker M."/>
            <person name="Sommers C."/>
        </authorList>
    </citation>
    <scope>NUCLEOTIDE SEQUENCE [LARGE SCALE GENOMIC DNA]</scope>
    <source>
        <strain evidence="11 12">MS1</strain>
    </source>
</reference>
<feature type="region of interest" description="Disordered" evidence="10">
    <location>
        <begin position="259"/>
        <end position="295"/>
    </location>
</feature>
<evidence type="ECO:0000256" key="7">
    <source>
        <dbReference type="ARBA" id="ARBA00022737"/>
    </source>
</evidence>
<name>A0A5D9CQ45_HALER</name>
<dbReference type="SUPFAM" id="SSF51161">
    <property type="entry name" value="Trimeric LpxA-like enzymes"/>
    <property type="match status" value="1"/>
</dbReference>
<dbReference type="EC" id="2.3.1.30" evidence="3"/>
<dbReference type="PANTHER" id="PTHR42811">
    <property type="entry name" value="SERINE ACETYLTRANSFERASE"/>
    <property type="match status" value="1"/>
</dbReference>
<comment type="subcellular location">
    <subcellularLocation>
        <location evidence="1">Cytoplasm</location>
    </subcellularLocation>
</comment>
<comment type="catalytic activity">
    <reaction evidence="9">
        <text>L-serine + acetyl-CoA = O-acetyl-L-serine + CoA</text>
        <dbReference type="Rhea" id="RHEA:24560"/>
        <dbReference type="ChEBI" id="CHEBI:33384"/>
        <dbReference type="ChEBI" id="CHEBI:57287"/>
        <dbReference type="ChEBI" id="CHEBI:57288"/>
        <dbReference type="ChEBI" id="CHEBI:58340"/>
        <dbReference type="EC" id="2.3.1.30"/>
    </reaction>
</comment>
<keyword evidence="7" id="KW-0677">Repeat</keyword>
<evidence type="ECO:0000256" key="2">
    <source>
        <dbReference type="ARBA" id="ARBA00007274"/>
    </source>
</evidence>
<evidence type="ECO:0000256" key="9">
    <source>
        <dbReference type="ARBA" id="ARBA00049486"/>
    </source>
</evidence>
<evidence type="ECO:0000256" key="10">
    <source>
        <dbReference type="SAM" id="MobiDB-lite"/>
    </source>
</evidence>
<evidence type="ECO:0000256" key="4">
    <source>
        <dbReference type="ARBA" id="ARBA00022490"/>
    </source>
</evidence>
<dbReference type="GO" id="GO:0009001">
    <property type="term" value="F:serine O-acetyltransferase activity"/>
    <property type="evidence" value="ECO:0007669"/>
    <property type="project" value="UniProtKB-EC"/>
</dbReference>
<dbReference type="InterPro" id="IPR001451">
    <property type="entry name" value="Hexapep"/>
</dbReference>
<evidence type="ECO:0000256" key="6">
    <source>
        <dbReference type="ARBA" id="ARBA00022679"/>
    </source>
</evidence>
<keyword evidence="4" id="KW-0963">Cytoplasm</keyword>
<dbReference type="AlphaFoldDB" id="A0A5D9CQ45"/>
<dbReference type="InterPro" id="IPR042122">
    <property type="entry name" value="Ser_AcTrfase_N_sf"/>
</dbReference>
<dbReference type="Gene3D" id="1.10.3130.10">
    <property type="entry name" value="serine acetyltransferase, domain 1"/>
    <property type="match status" value="1"/>
</dbReference>
<dbReference type="InterPro" id="IPR005881">
    <property type="entry name" value="Ser_O-AcTrfase"/>
</dbReference>
<comment type="caution">
    <text evidence="11">The sequence shown here is derived from an EMBL/GenBank/DDBJ whole genome shotgun (WGS) entry which is preliminary data.</text>
</comment>
<keyword evidence="5" id="KW-0028">Amino-acid biosynthesis</keyword>
<dbReference type="FunFam" id="2.160.10.10:FF:000007">
    <property type="entry name" value="Serine acetyltransferase"/>
    <property type="match status" value="1"/>
</dbReference>
<evidence type="ECO:0000313" key="12">
    <source>
        <dbReference type="Proteomes" id="UP000324260"/>
    </source>
</evidence>
<dbReference type="Gene3D" id="2.160.10.10">
    <property type="entry name" value="Hexapeptide repeat proteins"/>
    <property type="match status" value="1"/>
</dbReference>
<gene>
    <name evidence="11" type="primary">cysE</name>
    <name evidence="11" type="ORF">FZZ93_15380</name>
</gene>
<proteinExistence type="inferred from homology"/>
<comment type="similarity">
    <text evidence="2">Belongs to the transferase hexapeptide repeat family.</text>
</comment>
<organism evidence="11 12">
    <name type="scientific">Halomonas eurihalina</name>
    <dbReference type="NCBI Taxonomy" id="42566"/>
    <lineage>
        <taxon>Bacteria</taxon>
        <taxon>Pseudomonadati</taxon>
        <taxon>Pseudomonadota</taxon>
        <taxon>Gammaproteobacteria</taxon>
        <taxon>Oceanospirillales</taxon>
        <taxon>Halomonadaceae</taxon>
        <taxon>Halomonas</taxon>
    </lineage>
</organism>
<dbReference type="Proteomes" id="UP000324260">
    <property type="component" value="Unassembled WGS sequence"/>
</dbReference>
<dbReference type="OrthoDB" id="9801456at2"/>
<feature type="compositionally biased region" description="Basic and acidic residues" evidence="10">
    <location>
        <begin position="277"/>
        <end position="295"/>
    </location>
</feature>